<dbReference type="PANTHER" id="PTHR43817:SF1">
    <property type="entry name" value="HYDROLASE, FAMILY 43, PUTATIVE (AFU_ORTHOLOGUE AFUA_3G01660)-RELATED"/>
    <property type="match status" value="1"/>
</dbReference>
<dbReference type="InterPro" id="IPR023296">
    <property type="entry name" value="Glyco_hydro_beta-prop_sf"/>
</dbReference>
<dbReference type="InterPro" id="IPR002105">
    <property type="entry name" value="Dockerin_1_rpt"/>
</dbReference>
<evidence type="ECO:0000313" key="9">
    <source>
        <dbReference type="Proteomes" id="UP000223596"/>
    </source>
</evidence>
<dbReference type="InterPro" id="IPR036195">
    <property type="entry name" value="AbfB_ABD_sf"/>
</dbReference>
<dbReference type="Gene3D" id="1.10.1330.10">
    <property type="entry name" value="Dockerin domain"/>
    <property type="match status" value="1"/>
</dbReference>
<dbReference type="AlphaFoldDB" id="A0AB36TJK0"/>
<gene>
    <name evidence="8" type="ORF">M972_112915</name>
</gene>
<proteinExistence type="inferred from homology"/>
<dbReference type="GO" id="GO:0000272">
    <property type="term" value="P:polysaccharide catabolic process"/>
    <property type="evidence" value="ECO:0007669"/>
    <property type="project" value="InterPro"/>
</dbReference>
<dbReference type="GO" id="GO:0046556">
    <property type="term" value="F:alpha-L-arabinofuranosidase activity"/>
    <property type="evidence" value="ECO:0007669"/>
    <property type="project" value="InterPro"/>
</dbReference>
<evidence type="ECO:0000256" key="4">
    <source>
        <dbReference type="ARBA" id="ARBA00023295"/>
    </source>
</evidence>
<evidence type="ECO:0000256" key="1">
    <source>
        <dbReference type="ARBA" id="ARBA00009865"/>
    </source>
</evidence>
<keyword evidence="3 6" id="KW-0378">Hydrolase</keyword>
<dbReference type="Proteomes" id="UP000223596">
    <property type="component" value="Unassembled WGS sequence"/>
</dbReference>
<name>A0AB36TJK0_ACETH</name>
<dbReference type="SUPFAM" id="SSF110221">
    <property type="entry name" value="AbfB domain"/>
    <property type="match status" value="1"/>
</dbReference>
<dbReference type="InterPro" id="IPR007934">
    <property type="entry name" value="AbfB_ABD"/>
</dbReference>
<dbReference type="PROSITE" id="PS51766">
    <property type="entry name" value="DOCKERIN"/>
    <property type="match status" value="1"/>
</dbReference>
<dbReference type="RefSeq" id="WP_003520229.1">
    <property type="nucleotide sequence ID" value="NZ_CP013828.1"/>
</dbReference>
<comment type="caution">
    <text evidence="8">The sequence shown here is derived from an EMBL/GenBank/DDBJ whole genome shotgun (WGS) entry which is preliminary data.</text>
</comment>
<dbReference type="SUPFAM" id="SSF75005">
    <property type="entry name" value="Arabinanase/levansucrase/invertase"/>
    <property type="match status" value="1"/>
</dbReference>
<protein>
    <submittedName>
        <fullName evidence="8">GH43 family beta-xylosidase</fullName>
    </submittedName>
</protein>
<evidence type="ECO:0000256" key="5">
    <source>
        <dbReference type="PIRSR" id="PIRSR606710-2"/>
    </source>
</evidence>
<accession>A0AB36TJK0</accession>
<dbReference type="CDD" id="cd14256">
    <property type="entry name" value="Dockerin_I"/>
    <property type="match status" value="1"/>
</dbReference>
<dbReference type="EMBL" id="PDBW01000001">
    <property type="protein sequence ID" value="PFH04092.1"/>
    <property type="molecule type" value="Genomic_DNA"/>
</dbReference>
<dbReference type="Gene3D" id="2.80.10.50">
    <property type="match status" value="1"/>
</dbReference>
<evidence type="ECO:0000313" key="8">
    <source>
        <dbReference type="EMBL" id="PFH04092.1"/>
    </source>
</evidence>
<dbReference type="GeneID" id="35804617"/>
<dbReference type="Gene3D" id="2.115.10.20">
    <property type="entry name" value="Glycosyl hydrolase domain, family 43"/>
    <property type="match status" value="1"/>
</dbReference>
<dbReference type="GO" id="GO:0046373">
    <property type="term" value="P:L-arabinose metabolic process"/>
    <property type="evidence" value="ECO:0007669"/>
    <property type="project" value="InterPro"/>
</dbReference>
<comment type="similarity">
    <text evidence="1 6">Belongs to the glycosyl hydrolase 43 family.</text>
</comment>
<dbReference type="CDD" id="cd18817">
    <property type="entry name" value="GH43f_LbAraf43-like"/>
    <property type="match status" value="1"/>
</dbReference>
<reference evidence="8 9" key="1">
    <citation type="submission" date="2017-09" db="EMBL/GenBank/DDBJ databases">
        <title>Evaluation of Pacific Biosciences Sequencing Technology to Finishing C. thermocellum Genome Sequences.</title>
        <authorList>
            <person name="Brown S."/>
        </authorList>
    </citation>
    <scope>NUCLEOTIDE SEQUENCE [LARGE SCALE GENOMIC DNA]</scope>
    <source>
        <strain evidence="8 9">AD2</strain>
    </source>
</reference>
<dbReference type="SUPFAM" id="SSF63446">
    <property type="entry name" value="Type I dockerin domain"/>
    <property type="match status" value="1"/>
</dbReference>
<dbReference type="PANTHER" id="PTHR43817">
    <property type="entry name" value="GLYCOSYL HYDROLASE"/>
    <property type="match status" value="1"/>
</dbReference>
<dbReference type="Pfam" id="PF04616">
    <property type="entry name" value="Glyco_hydro_43"/>
    <property type="match status" value="1"/>
</dbReference>
<keyword evidence="4 6" id="KW-0326">Glycosidase</keyword>
<dbReference type="InterPro" id="IPR016134">
    <property type="entry name" value="Dockerin_dom"/>
</dbReference>
<evidence type="ECO:0000259" key="7">
    <source>
        <dbReference type="PROSITE" id="PS51766"/>
    </source>
</evidence>
<evidence type="ECO:0000256" key="2">
    <source>
        <dbReference type="ARBA" id="ARBA00022729"/>
    </source>
</evidence>
<sequence length="580" mass="65115">MILLATSVCYSSNPSITQASTGADGAIAKLQSYNYSHMYIRNANFDVRIDDNVTPETDAQWVLVPGLANSGEGYVSIQSVDHLGYYLRHWNYDFRLEKNDGTRIFAEDATFKMVPGLADPSYTSFQSYNYPTRYIRHYNYLLRLDEIVTALDREDATFRVIDSSSVDPDKADDSVIVTNPIVRRRADPWVYRHTDGYYYMTASVPEYDRIELRRSRTLQGLSTATPKTIWRRHSSGIMGGHIWAPEIHFIDGKWYIYFSAGTSTNYFDIRLYVLECSDSNPLTGTWVEKGQLKTNWESFTLDATTFEHNGTRYLVWAQKDPKIASNSNIYIAKMNGPLAITGNQVMISTPEYSWEKIGYAVNEGPAVLKKNGKIFITFSASATDANYCMGLLTASDTANLLDPKSWHKSPNPVFQSNPSTGQYGPGHNSFTTSPDGKVDIMVYHARNYRDITGDPLYDPNRHTRAQIVNWNADGTPDFGIPVADGTNVIYIPPQTPTPIPTNSPTPSDLIYGDINGDNSVNSTDLTILKRYLLGSTVPTAPNWRLAADLNLDGNINSTDFTILKRYILGRIEAPPWVNQT</sequence>
<dbReference type="InterPro" id="IPR036439">
    <property type="entry name" value="Dockerin_dom_sf"/>
</dbReference>
<organism evidence="8 9">
    <name type="scientific">Acetivibrio thermocellus AD2</name>
    <dbReference type="NCBI Taxonomy" id="1138384"/>
    <lineage>
        <taxon>Bacteria</taxon>
        <taxon>Bacillati</taxon>
        <taxon>Bacillota</taxon>
        <taxon>Clostridia</taxon>
        <taxon>Eubacteriales</taxon>
        <taxon>Oscillospiraceae</taxon>
        <taxon>Acetivibrio</taxon>
    </lineage>
</organism>
<feature type="domain" description="Dockerin" evidence="7">
    <location>
        <begin position="507"/>
        <end position="576"/>
    </location>
</feature>
<dbReference type="PROSITE" id="PS00448">
    <property type="entry name" value="CLOS_CELLULOSOME_RPT"/>
    <property type="match status" value="1"/>
</dbReference>
<dbReference type="CDD" id="cd23399">
    <property type="entry name" value="beta-trefoil_ABD_ABFB"/>
    <property type="match status" value="1"/>
</dbReference>
<dbReference type="Pfam" id="PF05270">
    <property type="entry name" value="AbfB"/>
    <property type="match status" value="1"/>
</dbReference>
<evidence type="ECO:0000256" key="6">
    <source>
        <dbReference type="RuleBase" id="RU361187"/>
    </source>
</evidence>
<feature type="site" description="Important for catalytic activity, responsible for pKa modulation of the active site Glu and correct orientation of both the proton donor and substrate" evidence="5">
    <location>
        <position position="302"/>
    </location>
</feature>
<dbReference type="InterPro" id="IPR006710">
    <property type="entry name" value="Glyco_hydro_43"/>
</dbReference>
<evidence type="ECO:0000256" key="3">
    <source>
        <dbReference type="ARBA" id="ARBA00022801"/>
    </source>
</evidence>
<dbReference type="Pfam" id="PF00404">
    <property type="entry name" value="Dockerin_1"/>
    <property type="match status" value="1"/>
</dbReference>
<keyword evidence="2" id="KW-0732">Signal</keyword>